<evidence type="ECO:0000313" key="5">
    <source>
        <dbReference type="EMBL" id="MCJ0761705.1"/>
    </source>
</evidence>
<name>A0A9X2ALI7_9BURK</name>
<dbReference type="InterPro" id="IPR016032">
    <property type="entry name" value="Sig_transdc_resp-reg_C-effctor"/>
</dbReference>
<dbReference type="PRINTS" id="PR00038">
    <property type="entry name" value="HTHLUXR"/>
</dbReference>
<dbReference type="Gene3D" id="1.10.10.10">
    <property type="entry name" value="Winged helix-like DNA-binding domain superfamily/Winged helix DNA-binding domain"/>
    <property type="match status" value="1"/>
</dbReference>
<dbReference type="SUPFAM" id="SSF46894">
    <property type="entry name" value="C-terminal effector domain of the bipartite response regulators"/>
    <property type="match status" value="1"/>
</dbReference>
<keyword evidence="3" id="KW-0804">Transcription</keyword>
<organism evidence="5 6">
    <name type="scientific">Variovorax terrae</name>
    <dbReference type="NCBI Taxonomy" id="2923278"/>
    <lineage>
        <taxon>Bacteria</taxon>
        <taxon>Pseudomonadati</taxon>
        <taxon>Pseudomonadota</taxon>
        <taxon>Betaproteobacteria</taxon>
        <taxon>Burkholderiales</taxon>
        <taxon>Comamonadaceae</taxon>
        <taxon>Variovorax</taxon>
    </lineage>
</organism>
<dbReference type="PANTHER" id="PTHR44688">
    <property type="entry name" value="DNA-BINDING TRANSCRIPTIONAL ACTIVATOR DEVR_DOSR"/>
    <property type="match status" value="1"/>
</dbReference>
<evidence type="ECO:0000256" key="1">
    <source>
        <dbReference type="ARBA" id="ARBA00023015"/>
    </source>
</evidence>
<evidence type="ECO:0000313" key="6">
    <source>
        <dbReference type="Proteomes" id="UP001139447"/>
    </source>
</evidence>
<dbReference type="PANTHER" id="PTHR44688:SF16">
    <property type="entry name" value="DNA-BINDING TRANSCRIPTIONAL ACTIVATOR DEVR_DOSR"/>
    <property type="match status" value="1"/>
</dbReference>
<dbReference type="InterPro" id="IPR013656">
    <property type="entry name" value="PAS_4"/>
</dbReference>
<dbReference type="SMART" id="SM00421">
    <property type="entry name" value="HTH_LUXR"/>
    <property type="match status" value="1"/>
</dbReference>
<keyword evidence="2" id="KW-0238">DNA-binding</keyword>
<sequence length="248" mass="26196">MIFTAQALQQSLRSSQIVKTLGWIMEVLPNGGLVNKGEGSPLGHEAMPAPGASPELLALVVDELACGVVVTSLTGVVLYANQAAHLEMERTGVLSIRGNLLQAHSLEDGKTLQDALSRAAEGKRSLINLPGDASVRLSLAAVPLKAEAGLAARVALFFSRAAVYESLTLCFFARNHGLTATEEQVLAVLCQGYSTPEIAQQMRVAVSTIRSHVRSLCAKTRSSGVRELVNRVAVLPPAASALQRGPMH</sequence>
<dbReference type="PROSITE" id="PS50043">
    <property type="entry name" value="HTH_LUXR_2"/>
    <property type="match status" value="1"/>
</dbReference>
<keyword evidence="6" id="KW-1185">Reference proteome</keyword>
<dbReference type="Pfam" id="PF08448">
    <property type="entry name" value="PAS_4"/>
    <property type="match status" value="1"/>
</dbReference>
<dbReference type="CDD" id="cd06170">
    <property type="entry name" value="LuxR_C_like"/>
    <property type="match status" value="1"/>
</dbReference>
<dbReference type="PROSITE" id="PS00622">
    <property type="entry name" value="HTH_LUXR_1"/>
    <property type="match status" value="1"/>
</dbReference>
<dbReference type="GO" id="GO:0003677">
    <property type="term" value="F:DNA binding"/>
    <property type="evidence" value="ECO:0007669"/>
    <property type="project" value="UniProtKB-KW"/>
</dbReference>
<dbReference type="AlphaFoldDB" id="A0A9X2ALI7"/>
<keyword evidence="1" id="KW-0805">Transcription regulation</keyword>
<feature type="domain" description="HTH luxR-type" evidence="4">
    <location>
        <begin position="171"/>
        <end position="236"/>
    </location>
</feature>
<dbReference type="InterPro" id="IPR000792">
    <property type="entry name" value="Tscrpt_reg_LuxR_C"/>
</dbReference>
<dbReference type="RefSeq" id="WP_243302959.1">
    <property type="nucleotide sequence ID" value="NZ_JALGBI010000001.1"/>
</dbReference>
<proteinExistence type="predicted"/>
<dbReference type="Pfam" id="PF00196">
    <property type="entry name" value="GerE"/>
    <property type="match status" value="1"/>
</dbReference>
<gene>
    <name evidence="5" type="ORF">MMF98_00655</name>
</gene>
<dbReference type="GO" id="GO:0006355">
    <property type="term" value="P:regulation of DNA-templated transcription"/>
    <property type="evidence" value="ECO:0007669"/>
    <property type="project" value="InterPro"/>
</dbReference>
<comment type="caution">
    <text evidence="5">The sequence shown here is derived from an EMBL/GenBank/DDBJ whole genome shotgun (WGS) entry which is preliminary data.</text>
</comment>
<reference evidence="5" key="1">
    <citation type="submission" date="2022-03" db="EMBL/GenBank/DDBJ databases">
        <authorList>
            <person name="Woo C.Y."/>
        </authorList>
    </citation>
    <scope>NUCLEOTIDE SEQUENCE</scope>
    <source>
        <strain evidence="5">CYS-02</strain>
    </source>
</reference>
<dbReference type="Proteomes" id="UP001139447">
    <property type="component" value="Unassembled WGS sequence"/>
</dbReference>
<protein>
    <submittedName>
        <fullName evidence="5">Helix-turn-helix transcriptional regulator</fullName>
    </submittedName>
</protein>
<dbReference type="EMBL" id="JALGBI010000001">
    <property type="protein sequence ID" value="MCJ0761705.1"/>
    <property type="molecule type" value="Genomic_DNA"/>
</dbReference>
<evidence type="ECO:0000259" key="4">
    <source>
        <dbReference type="PROSITE" id="PS50043"/>
    </source>
</evidence>
<evidence type="ECO:0000256" key="3">
    <source>
        <dbReference type="ARBA" id="ARBA00023163"/>
    </source>
</evidence>
<evidence type="ECO:0000256" key="2">
    <source>
        <dbReference type="ARBA" id="ARBA00023125"/>
    </source>
</evidence>
<dbReference type="InterPro" id="IPR036388">
    <property type="entry name" value="WH-like_DNA-bd_sf"/>
</dbReference>
<accession>A0A9X2ALI7</accession>